<proteinExistence type="predicted"/>
<organism evidence="1">
    <name type="scientific">Rhizophora mucronata</name>
    <name type="common">Asiatic mangrove</name>
    <dbReference type="NCBI Taxonomy" id="61149"/>
    <lineage>
        <taxon>Eukaryota</taxon>
        <taxon>Viridiplantae</taxon>
        <taxon>Streptophyta</taxon>
        <taxon>Embryophyta</taxon>
        <taxon>Tracheophyta</taxon>
        <taxon>Spermatophyta</taxon>
        <taxon>Magnoliopsida</taxon>
        <taxon>eudicotyledons</taxon>
        <taxon>Gunneridae</taxon>
        <taxon>Pentapetalae</taxon>
        <taxon>rosids</taxon>
        <taxon>fabids</taxon>
        <taxon>Malpighiales</taxon>
        <taxon>Rhizophoraceae</taxon>
        <taxon>Rhizophora</taxon>
    </lineage>
</organism>
<evidence type="ECO:0000313" key="1">
    <source>
        <dbReference type="EMBL" id="MBX66617.1"/>
    </source>
</evidence>
<name>A0A2P2QI76_RHIMU</name>
<dbReference type="AlphaFoldDB" id="A0A2P2QI76"/>
<accession>A0A2P2QI76</accession>
<reference evidence="1" key="1">
    <citation type="submission" date="2018-02" db="EMBL/GenBank/DDBJ databases">
        <title>Rhizophora mucronata_Transcriptome.</title>
        <authorList>
            <person name="Meera S.P."/>
            <person name="Sreeshan A."/>
            <person name="Augustine A."/>
        </authorList>
    </citation>
    <scope>NUCLEOTIDE SEQUENCE</scope>
    <source>
        <tissue evidence="1">Leaf</tissue>
    </source>
</reference>
<dbReference type="EMBL" id="GGEC01086133">
    <property type="protein sequence ID" value="MBX66617.1"/>
    <property type="molecule type" value="Transcribed_RNA"/>
</dbReference>
<protein>
    <submittedName>
        <fullName evidence="1">Uncharacterized protein</fullName>
    </submittedName>
</protein>
<sequence>MLCQLGGADLSVGRLSPTLLLIHYFNFRICF</sequence>